<dbReference type="RefSeq" id="WP_232570894.1">
    <property type="nucleotide sequence ID" value="NZ_CP089466.1"/>
</dbReference>
<sequence>MGEFADDVHAALRDALAARDPDRDWQTEWYVRNTPVDVAGVPDATDAPLVLVEVEVRRADPANNPVKLARYADDGDFDRPVVLVQAFTDYYALETGGVSSKRENATFVGRLAAETLTDFDYRAVDLPVAPPKRGDTPPDGWRNAVERVAATVLD</sequence>
<dbReference type="EMBL" id="JBHRWN010000002">
    <property type="protein sequence ID" value="MFC3477988.1"/>
    <property type="molecule type" value="Genomic_DNA"/>
</dbReference>
<proteinExistence type="predicted"/>
<dbReference type="AlphaFoldDB" id="A0ABD5NGK3"/>
<dbReference type="GeneID" id="69119019"/>
<dbReference type="Proteomes" id="UP001595660">
    <property type="component" value="Unassembled WGS sequence"/>
</dbReference>
<gene>
    <name evidence="1" type="ORF">ACFOKC_09630</name>
</gene>
<reference evidence="1 2" key="1">
    <citation type="journal article" date="2019" name="Int. J. Syst. Evol. Microbiol.">
        <title>The Global Catalogue of Microorganisms (GCM) 10K type strain sequencing project: providing services to taxonomists for standard genome sequencing and annotation.</title>
        <authorList>
            <consortium name="The Broad Institute Genomics Platform"/>
            <consortium name="The Broad Institute Genome Sequencing Center for Infectious Disease"/>
            <person name="Wu L."/>
            <person name="Ma J."/>
        </authorList>
    </citation>
    <scope>NUCLEOTIDE SEQUENCE [LARGE SCALE GENOMIC DNA]</scope>
    <source>
        <strain evidence="1 2">CGMCC 1.12562</strain>
    </source>
</reference>
<evidence type="ECO:0008006" key="3">
    <source>
        <dbReference type="Google" id="ProtNLM"/>
    </source>
</evidence>
<organism evidence="1 2">
    <name type="scientific">Halobacterium litoreum</name>
    <dbReference type="NCBI Taxonomy" id="2039234"/>
    <lineage>
        <taxon>Archaea</taxon>
        <taxon>Methanobacteriati</taxon>
        <taxon>Methanobacteriota</taxon>
        <taxon>Stenosarchaea group</taxon>
        <taxon>Halobacteria</taxon>
        <taxon>Halobacteriales</taxon>
        <taxon>Halobacteriaceae</taxon>
        <taxon>Halobacterium</taxon>
    </lineage>
</organism>
<evidence type="ECO:0000313" key="2">
    <source>
        <dbReference type="Proteomes" id="UP001595660"/>
    </source>
</evidence>
<name>A0ABD5NGK3_9EURY</name>
<accession>A0ABD5NGK3</accession>
<protein>
    <recommendedName>
        <fullName evidence="3">Restriction endonuclease</fullName>
    </recommendedName>
</protein>
<evidence type="ECO:0000313" key="1">
    <source>
        <dbReference type="EMBL" id="MFC3477988.1"/>
    </source>
</evidence>
<comment type="caution">
    <text evidence="1">The sequence shown here is derived from an EMBL/GenBank/DDBJ whole genome shotgun (WGS) entry which is preliminary data.</text>
</comment>
<keyword evidence="2" id="KW-1185">Reference proteome</keyword>